<keyword evidence="1" id="KW-0812">Transmembrane</keyword>
<dbReference type="InterPro" id="IPR003599">
    <property type="entry name" value="Ig_sub"/>
</dbReference>
<evidence type="ECO:0000313" key="5">
    <source>
        <dbReference type="RefSeq" id="XP_054833752.1"/>
    </source>
</evidence>
<dbReference type="Gene3D" id="2.60.40.10">
    <property type="entry name" value="Immunoglobulins"/>
    <property type="match status" value="1"/>
</dbReference>
<feature type="chain" id="PRO_5041673029" evidence="2">
    <location>
        <begin position="21"/>
        <end position="329"/>
    </location>
</feature>
<evidence type="ECO:0000259" key="3">
    <source>
        <dbReference type="PROSITE" id="PS50835"/>
    </source>
</evidence>
<dbReference type="Pfam" id="PF07686">
    <property type="entry name" value="V-set"/>
    <property type="match status" value="1"/>
</dbReference>
<accession>A0AA97J8X2</accession>
<proteinExistence type="predicted"/>
<dbReference type="KEGG" id="emc:129328604"/>
<dbReference type="GeneID" id="129328604"/>
<gene>
    <name evidence="5" type="primary">LOC129328604</name>
</gene>
<keyword evidence="2" id="KW-0732">Signal</keyword>
<dbReference type="InterPro" id="IPR013106">
    <property type="entry name" value="Ig_V-set"/>
</dbReference>
<organism evidence="4 5">
    <name type="scientific">Eublepharis macularius</name>
    <name type="common">Leopard gecko</name>
    <name type="synonym">Cyrtodactylus macularius</name>
    <dbReference type="NCBI Taxonomy" id="481883"/>
    <lineage>
        <taxon>Eukaryota</taxon>
        <taxon>Metazoa</taxon>
        <taxon>Chordata</taxon>
        <taxon>Craniata</taxon>
        <taxon>Vertebrata</taxon>
        <taxon>Euteleostomi</taxon>
        <taxon>Lepidosauria</taxon>
        <taxon>Squamata</taxon>
        <taxon>Bifurcata</taxon>
        <taxon>Gekkota</taxon>
        <taxon>Eublepharidae</taxon>
        <taxon>Eublepharinae</taxon>
        <taxon>Eublepharis</taxon>
    </lineage>
</organism>
<evidence type="ECO:0000256" key="1">
    <source>
        <dbReference type="SAM" id="Phobius"/>
    </source>
</evidence>
<keyword evidence="4" id="KW-1185">Reference proteome</keyword>
<dbReference type="AlphaFoldDB" id="A0AA97J8X2"/>
<protein>
    <submittedName>
        <fullName evidence="5">Uncharacterized protein LOC129328604 isoform X1</fullName>
    </submittedName>
</protein>
<keyword evidence="1" id="KW-0472">Membrane</keyword>
<reference evidence="5" key="1">
    <citation type="submission" date="2025-08" db="UniProtKB">
        <authorList>
            <consortium name="RefSeq"/>
        </authorList>
    </citation>
    <scope>IDENTIFICATION</scope>
    <source>
        <tissue evidence="5">Blood</tissue>
    </source>
</reference>
<evidence type="ECO:0000313" key="4">
    <source>
        <dbReference type="Proteomes" id="UP001190640"/>
    </source>
</evidence>
<dbReference type="InterPro" id="IPR007110">
    <property type="entry name" value="Ig-like_dom"/>
</dbReference>
<dbReference type="SMART" id="SM00409">
    <property type="entry name" value="IG"/>
    <property type="match status" value="1"/>
</dbReference>
<sequence length="329" mass="37176">MELCLLGLLMDLFALKKGHAVHQERIIRASGEQILLPCGKDSPHTRWFWFPLTPRCANIIGESVEITWSPTKSYVTPTRFNQRLVYQSPGSLLLRNLVMSDEGTYVCRLPNGSETHTILEVTTGCHNHLTVSSQWLNESSLRLSCHHCRSVNTARGFYWTLNSERLGRRSWAQKSHSGSYITLNPIRPVIWGRWECRSTVNSSWVSEICLKQQTREDAAAAPGGHDVREVEVWIWTLFLAGLALVPVIGIVLCFCKSTGRKNKERKEETDHASLRNPAGILLRQNEELSERESLEETSASLHYAQLQHPSRKSPSILTTDSTTVYAAIV</sequence>
<feature type="domain" description="Ig-like" evidence="3">
    <location>
        <begin position="31"/>
        <end position="122"/>
    </location>
</feature>
<name>A0AA97J8X2_EUBMA</name>
<evidence type="ECO:0000256" key="2">
    <source>
        <dbReference type="SAM" id="SignalP"/>
    </source>
</evidence>
<dbReference type="SUPFAM" id="SSF48726">
    <property type="entry name" value="Immunoglobulin"/>
    <property type="match status" value="1"/>
</dbReference>
<dbReference type="InterPro" id="IPR013783">
    <property type="entry name" value="Ig-like_fold"/>
</dbReference>
<keyword evidence="1" id="KW-1133">Transmembrane helix</keyword>
<dbReference type="Proteomes" id="UP001190640">
    <property type="component" value="Chromosome 4"/>
</dbReference>
<dbReference type="InterPro" id="IPR036179">
    <property type="entry name" value="Ig-like_dom_sf"/>
</dbReference>
<feature type="signal peptide" evidence="2">
    <location>
        <begin position="1"/>
        <end position="20"/>
    </location>
</feature>
<feature type="transmembrane region" description="Helical" evidence="1">
    <location>
        <begin position="232"/>
        <end position="255"/>
    </location>
</feature>
<dbReference type="PROSITE" id="PS50835">
    <property type="entry name" value="IG_LIKE"/>
    <property type="match status" value="1"/>
</dbReference>
<dbReference type="RefSeq" id="XP_054833752.1">
    <property type="nucleotide sequence ID" value="XM_054977777.1"/>
</dbReference>